<keyword evidence="2" id="KW-1185">Reference proteome</keyword>
<protein>
    <submittedName>
        <fullName evidence="1">Uncharacterized protein</fullName>
    </submittedName>
</protein>
<dbReference type="HOGENOM" id="CLU_1835321_0_0_1"/>
<dbReference type="Proteomes" id="UP000027222">
    <property type="component" value="Unassembled WGS sequence"/>
</dbReference>
<evidence type="ECO:0000313" key="2">
    <source>
        <dbReference type="Proteomes" id="UP000027222"/>
    </source>
</evidence>
<accession>A0A067THI4</accession>
<name>A0A067THI4_GALM3</name>
<sequence>MGCRLGLRGWGGLLLAEWVRPDVTVIDNMAWNGFSTSGVASRCELTETFPHGSMGGTFMVNDVAVNEMMCKENVTQKRTWTLGTFHYFYSTWFLSSKCYADVNFICQVVRAVLSLNPSQAAHSLRPWTQAHGWRRCCIAV</sequence>
<organism evidence="1 2">
    <name type="scientific">Galerina marginata (strain CBS 339.88)</name>
    <dbReference type="NCBI Taxonomy" id="685588"/>
    <lineage>
        <taxon>Eukaryota</taxon>
        <taxon>Fungi</taxon>
        <taxon>Dikarya</taxon>
        <taxon>Basidiomycota</taxon>
        <taxon>Agaricomycotina</taxon>
        <taxon>Agaricomycetes</taxon>
        <taxon>Agaricomycetidae</taxon>
        <taxon>Agaricales</taxon>
        <taxon>Agaricineae</taxon>
        <taxon>Strophariaceae</taxon>
        <taxon>Galerina</taxon>
    </lineage>
</organism>
<dbReference type="AlphaFoldDB" id="A0A067THI4"/>
<gene>
    <name evidence="1" type="ORF">GALMADRAFT_1249380</name>
</gene>
<evidence type="ECO:0000313" key="1">
    <source>
        <dbReference type="EMBL" id="KDR78423.1"/>
    </source>
</evidence>
<proteinExistence type="predicted"/>
<dbReference type="EMBL" id="KL142374">
    <property type="protein sequence ID" value="KDR78423.1"/>
    <property type="molecule type" value="Genomic_DNA"/>
</dbReference>
<reference evidence="2" key="1">
    <citation type="journal article" date="2014" name="Proc. Natl. Acad. Sci. U.S.A.">
        <title>Extensive sampling of basidiomycete genomes demonstrates inadequacy of the white-rot/brown-rot paradigm for wood decay fungi.</title>
        <authorList>
            <person name="Riley R."/>
            <person name="Salamov A.A."/>
            <person name="Brown D.W."/>
            <person name="Nagy L.G."/>
            <person name="Floudas D."/>
            <person name="Held B.W."/>
            <person name="Levasseur A."/>
            <person name="Lombard V."/>
            <person name="Morin E."/>
            <person name="Otillar R."/>
            <person name="Lindquist E.A."/>
            <person name="Sun H."/>
            <person name="LaButti K.M."/>
            <person name="Schmutz J."/>
            <person name="Jabbour D."/>
            <person name="Luo H."/>
            <person name="Baker S.E."/>
            <person name="Pisabarro A.G."/>
            <person name="Walton J.D."/>
            <person name="Blanchette R.A."/>
            <person name="Henrissat B."/>
            <person name="Martin F."/>
            <person name="Cullen D."/>
            <person name="Hibbett D.S."/>
            <person name="Grigoriev I.V."/>
        </authorList>
    </citation>
    <scope>NUCLEOTIDE SEQUENCE [LARGE SCALE GENOMIC DNA]</scope>
    <source>
        <strain evidence="2">CBS 339.88</strain>
    </source>
</reference>